<sequence length="369" mass="40379">MGSVYRMGDRWYLAALLRCPQVGSVRMRKLLAVYSSAKEIWSMSAHALRAAGVLTDVVADVLAQHIQSDPHLPERLEESCRRLDVAVVTMEDKRYPIVLREIFDPPLVLYCRGTLLPDVRRISIVGARKFSGYGEAAALEFAEHLAAAGVTVVSGAARGIDTRAHRGALRSGRTVAVLGCGVDVAYPSENRRLLAEICTSGGAVLSEYAPGTQPLPMFFPARNRIISGLAEGVLVVEAARRSGSLITAEMALSEGREVYAIPGSIYSPQSGGCHNLIRAGARLVESPREILEEMHLVESPRRSVRTQLTPEEAHIYQVLSFDHALTMDEIIDSLPVSTTTSLPLLLLQMQLKGVIIENDMHAYRRAERN</sequence>
<dbReference type="Proteomes" id="UP000005309">
    <property type="component" value="Unassembled WGS sequence"/>
</dbReference>
<dbReference type="Pfam" id="PF02481">
    <property type="entry name" value="DNA_processg_A"/>
    <property type="match status" value="1"/>
</dbReference>
<evidence type="ECO:0000313" key="3">
    <source>
        <dbReference type="EMBL" id="EEQ48820.1"/>
    </source>
</evidence>
<accession>C4V2Y4</accession>
<evidence type="ECO:0000256" key="1">
    <source>
        <dbReference type="ARBA" id="ARBA00006525"/>
    </source>
</evidence>
<dbReference type="SUPFAM" id="SSF102405">
    <property type="entry name" value="MCP/YpsA-like"/>
    <property type="match status" value="1"/>
</dbReference>
<proteinExistence type="inferred from homology"/>
<dbReference type="eggNOG" id="COG0758">
    <property type="taxonomic scope" value="Bacteria"/>
</dbReference>
<dbReference type="InterPro" id="IPR003488">
    <property type="entry name" value="DprA"/>
</dbReference>
<dbReference type="GO" id="GO:0009294">
    <property type="term" value="P:DNA-mediated transformation"/>
    <property type="evidence" value="ECO:0007669"/>
    <property type="project" value="InterPro"/>
</dbReference>
<organism evidence="3 4">
    <name type="scientific">Selenomonas flueggei ATCC 43531</name>
    <dbReference type="NCBI Taxonomy" id="638302"/>
    <lineage>
        <taxon>Bacteria</taxon>
        <taxon>Bacillati</taxon>
        <taxon>Bacillota</taxon>
        <taxon>Negativicutes</taxon>
        <taxon>Selenomonadales</taxon>
        <taxon>Selenomonadaceae</taxon>
        <taxon>Selenomonas</taxon>
    </lineage>
</organism>
<dbReference type="AlphaFoldDB" id="C4V2Y4"/>
<dbReference type="PANTHER" id="PTHR43022">
    <property type="entry name" value="PROTEIN SMF"/>
    <property type="match status" value="1"/>
</dbReference>
<name>C4V2Y4_9FIRM</name>
<dbReference type="PANTHER" id="PTHR43022:SF1">
    <property type="entry name" value="PROTEIN SMF"/>
    <property type="match status" value="1"/>
</dbReference>
<comment type="caution">
    <text evidence="3">The sequence shown here is derived from an EMBL/GenBank/DDBJ whole genome shotgun (WGS) entry which is preliminary data.</text>
</comment>
<keyword evidence="4" id="KW-1185">Reference proteome</keyword>
<dbReference type="InterPro" id="IPR057666">
    <property type="entry name" value="DrpA_SLOG"/>
</dbReference>
<dbReference type="STRING" id="638302.HMPREF0908_0848"/>
<feature type="domain" description="Smf/DprA SLOG" evidence="2">
    <location>
        <begin position="87"/>
        <end position="294"/>
    </location>
</feature>
<dbReference type="HOGENOM" id="CLU_029601_1_1_9"/>
<dbReference type="SUPFAM" id="SSF47781">
    <property type="entry name" value="RuvA domain 2-like"/>
    <property type="match status" value="1"/>
</dbReference>
<dbReference type="NCBIfam" id="TIGR00732">
    <property type="entry name" value="dprA"/>
    <property type="match status" value="1"/>
</dbReference>
<protein>
    <submittedName>
        <fullName evidence="3">DNA protecting protein DprA</fullName>
    </submittedName>
</protein>
<evidence type="ECO:0000259" key="2">
    <source>
        <dbReference type="Pfam" id="PF02481"/>
    </source>
</evidence>
<dbReference type="InterPro" id="IPR010994">
    <property type="entry name" value="RuvA_2-like"/>
</dbReference>
<reference evidence="3 4" key="1">
    <citation type="submission" date="2009-04" db="EMBL/GenBank/DDBJ databases">
        <authorList>
            <person name="Qin X."/>
            <person name="Bachman B."/>
            <person name="Battles P."/>
            <person name="Bell A."/>
            <person name="Bess C."/>
            <person name="Bickham C."/>
            <person name="Chaboub L."/>
            <person name="Chen D."/>
            <person name="Coyle M."/>
            <person name="Deiros D.R."/>
            <person name="Dinh H."/>
            <person name="Forbes L."/>
            <person name="Fowler G."/>
            <person name="Francisco L."/>
            <person name="Fu Q."/>
            <person name="Gubbala S."/>
            <person name="Hale W."/>
            <person name="Han Y."/>
            <person name="Hemphill L."/>
            <person name="Highlander S.K."/>
            <person name="Hirani K."/>
            <person name="Hogues M."/>
            <person name="Jackson L."/>
            <person name="Jakkamsetti A."/>
            <person name="Javaid M."/>
            <person name="Jiang H."/>
            <person name="Korchina V."/>
            <person name="Kovar C."/>
            <person name="Lara F."/>
            <person name="Lee S."/>
            <person name="Mata R."/>
            <person name="Mathew T."/>
            <person name="Moen C."/>
            <person name="Morales K."/>
            <person name="Munidasa M."/>
            <person name="Nazareth L."/>
            <person name="Ngo R."/>
            <person name="Nguyen L."/>
            <person name="Okwuonu G."/>
            <person name="Ongeri F."/>
            <person name="Patil S."/>
            <person name="Petrosino J."/>
            <person name="Pham C."/>
            <person name="Pham P."/>
            <person name="Pu L.-L."/>
            <person name="Puazo M."/>
            <person name="Raj R."/>
            <person name="Reid J."/>
            <person name="Rouhana J."/>
            <person name="Saada N."/>
            <person name="Shang Y."/>
            <person name="Simmons D."/>
            <person name="Thornton R."/>
            <person name="Warren J."/>
            <person name="Weissenberger G."/>
            <person name="Zhang J."/>
            <person name="Zhang L."/>
            <person name="Zhou C."/>
            <person name="Zhu D."/>
            <person name="Muzny D."/>
            <person name="Worley K."/>
            <person name="Gibbs R."/>
        </authorList>
    </citation>
    <scope>NUCLEOTIDE SEQUENCE [LARGE SCALE GENOMIC DNA]</scope>
    <source>
        <strain evidence="3 4">ATCC 43531</strain>
    </source>
</reference>
<comment type="similarity">
    <text evidence="1">Belongs to the DprA/Smf family.</text>
</comment>
<gene>
    <name evidence="3" type="primary">dprA</name>
    <name evidence="3" type="ORF">HMPREF0908_0848</name>
</gene>
<dbReference type="Gene3D" id="3.40.50.450">
    <property type="match status" value="1"/>
</dbReference>
<evidence type="ECO:0000313" key="4">
    <source>
        <dbReference type="Proteomes" id="UP000005309"/>
    </source>
</evidence>
<dbReference type="EMBL" id="ACLA01000011">
    <property type="protein sequence ID" value="EEQ48820.1"/>
    <property type="molecule type" value="Genomic_DNA"/>
</dbReference>